<feature type="region of interest" description="Disordered" evidence="1">
    <location>
        <begin position="151"/>
        <end position="194"/>
    </location>
</feature>
<feature type="region of interest" description="Disordered" evidence="1">
    <location>
        <begin position="23"/>
        <end position="79"/>
    </location>
</feature>
<name>A0A286N612_9RHAB</name>
<sequence length="287" mass="31087">MNQFTLPSAGLLEAAGSITAAGQDYASGRADDELHFDDEGGDDRDGPPQEDEEEKPRGHKTLGDPSTYLNPALSDDDDVEDLSITQAVPGDHEEVEIPAALLDRSKSPETLAVGISDFIFGHLKKECLVSSFETLTVQGKVVVHYRKMPLPSPTASGPGSVSSNSPVHRPADPYEKPAEASAPKEKPPPIPPTTVAAEEVGLNVEPFRTVYKYPNKFSSGETLVRMNSLSLDKDRIKEALIKRGKLAWFNDPKSPLTERAIFATWFGGRSKILAKGAKVAFYKDIVS</sequence>
<feature type="compositionally biased region" description="Basic and acidic residues" evidence="1">
    <location>
        <begin position="169"/>
        <end position="187"/>
    </location>
</feature>
<evidence type="ECO:0000256" key="1">
    <source>
        <dbReference type="SAM" id="MobiDB-lite"/>
    </source>
</evidence>
<feature type="compositionally biased region" description="Acidic residues" evidence="1">
    <location>
        <begin position="34"/>
        <end position="53"/>
    </location>
</feature>
<accession>A0A286N612</accession>
<organism evidence="2">
    <name type="scientific">Norway mononegavirus 1</name>
    <dbReference type="NCBI Taxonomy" id="2034335"/>
    <lineage>
        <taxon>Viruses</taxon>
        <taxon>Riboviria</taxon>
        <taxon>Orthornavirae</taxon>
        <taxon>Negarnaviricota</taxon>
        <taxon>Haploviricotina</taxon>
        <taxon>Monjiviricetes</taxon>
        <taxon>Mononegavirales</taxon>
        <taxon>Rhabdoviridae</taxon>
        <taxon>Alpharhabdovirinae</taxon>
        <taxon>Alpharicinrhavirus</taxon>
        <taxon>Alpharicinrhavirus skanevik</taxon>
    </lineage>
</organism>
<reference evidence="2" key="1">
    <citation type="submission" date="2017-05" db="EMBL/GenBank/DDBJ databases">
        <title>Revealing the virome of Ixodes ricinus ticks from northern Europe.</title>
        <authorList>
            <person name="Pettersson J.H.-O."/>
            <person name="Shi M."/>
            <person name="Bohlin J."/>
            <person name="Eldholm V."/>
            <person name="Brynildsrud O.B."/>
            <person name="Paulsen K.M."/>
            <person name="Andreassen A."/>
            <person name="Holmes E.C."/>
        </authorList>
    </citation>
    <scope>NUCLEOTIDE SEQUENCE</scope>
    <source>
        <strain evidence="2">NOR/A2/Bronnoya/2014</strain>
    </source>
</reference>
<protein>
    <submittedName>
        <fullName evidence="2">Uncharacterized protein</fullName>
    </submittedName>
</protein>
<proteinExistence type="predicted"/>
<evidence type="ECO:0000313" key="2">
    <source>
        <dbReference type="EMBL" id="ASY03269.1"/>
    </source>
</evidence>
<feature type="compositionally biased region" description="Low complexity" evidence="1">
    <location>
        <begin position="156"/>
        <end position="167"/>
    </location>
</feature>
<dbReference type="EMBL" id="MF141073">
    <property type="protein sequence ID" value="ASY03269.1"/>
    <property type="molecule type" value="Viral_cRNA"/>
</dbReference>